<evidence type="ECO:0000256" key="1">
    <source>
        <dbReference type="ARBA" id="ARBA00022679"/>
    </source>
</evidence>
<evidence type="ECO:0000313" key="9">
    <source>
        <dbReference type="Proteomes" id="UP000006860"/>
    </source>
</evidence>
<dbReference type="SMART" id="SM00220">
    <property type="entry name" value="S_TKc"/>
    <property type="match status" value="1"/>
</dbReference>
<dbReference type="PANTHER" id="PTHR43289:SF34">
    <property type="entry name" value="SERINE_THREONINE-PROTEIN KINASE YBDM-RELATED"/>
    <property type="match status" value="1"/>
</dbReference>
<dbReference type="CDD" id="cd14014">
    <property type="entry name" value="STKc_PknB_like"/>
    <property type="match status" value="1"/>
</dbReference>
<dbReference type="PROSITE" id="PS50011">
    <property type="entry name" value="PROTEIN_KINASE_DOM"/>
    <property type="match status" value="1"/>
</dbReference>
<feature type="domain" description="FHA" evidence="6">
    <location>
        <begin position="46"/>
        <end position="95"/>
    </location>
</feature>
<keyword evidence="9" id="KW-1185">Reference proteome</keyword>
<dbReference type="STRING" id="756272.Plabr_2814"/>
<dbReference type="SMART" id="SM00240">
    <property type="entry name" value="FHA"/>
    <property type="match status" value="1"/>
</dbReference>
<evidence type="ECO:0000256" key="2">
    <source>
        <dbReference type="ARBA" id="ARBA00022741"/>
    </source>
</evidence>
<dbReference type="AlphaFoldDB" id="F0STF1"/>
<dbReference type="eggNOG" id="COG1716">
    <property type="taxonomic scope" value="Bacteria"/>
</dbReference>
<dbReference type="eggNOG" id="COG0515">
    <property type="taxonomic scope" value="Bacteria"/>
</dbReference>
<dbReference type="Gene3D" id="2.60.200.20">
    <property type="match status" value="1"/>
</dbReference>
<dbReference type="InterPro" id="IPR000719">
    <property type="entry name" value="Prot_kinase_dom"/>
</dbReference>
<feature type="domain" description="Protein kinase" evidence="7">
    <location>
        <begin position="132"/>
        <end position="402"/>
    </location>
</feature>
<evidence type="ECO:0000259" key="6">
    <source>
        <dbReference type="PROSITE" id="PS50006"/>
    </source>
</evidence>
<feature type="region of interest" description="Disordered" evidence="5">
    <location>
        <begin position="458"/>
        <end position="486"/>
    </location>
</feature>
<sequence length="486" mass="54718">MNQEVSHTSADEVPDSSETAVSEYARLIYEKSDGRVIEKNVLRTTTLVGAHPSCNLQLLSSQVSDCHCVLTLDGRGFRLWDLRSHSGTHVNNQQVRSCRLKDGDLVRVGTFEFRFETNIEDDSRRGFFIDDYRVLGILGTGGMGWLYMVEDPRTRQRYALKVLMRRSNHPHVAQEELRTRFLLEGRAGLKLKHRNIVEIIDYQHRSDVEYLLLELFESISLQELIHRDGALPPGLVCSIARQAALALHHIHNEGSVHRDVKPSNILVDQNGLAKICDFGLVFLGADPIEQELAAQMGGDCLGTADYISPEQSYNSYRIDGRADLYSLGCSMYVALTGQLPFPQERGRDKIAAHRHTQPVPMRQLNPGIPEDVAEIVERCLRKEPNERFADGQELAAALEPFATDTQVEFQFAKLLSQRTHHASLRLSDPKKRHYLQRIPANVATSLHVATGSNERFESERVVIDSRPRSEIGTHLPGDTSSATEPR</sequence>
<evidence type="ECO:0000259" key="7">
    <source>
        <dbReference type="PROSITE" id="PS50011"/>
    </source>
</evidence>
<feature type="compositionally biased region" description="Basic and acidic residues" evidence="5">
    <location>
        <begin position="458"/>
        <end position="471"/>
    </location>
</feature>
<dbReference type="Pfam" id="PF00069">
    <property type="entry name" value="Pkinase"/>
    <property type="match status" value="1"/>
</dbReference>
<dbReference type="PANTHER" id="PTHR43289">
    <property type="entry name" value="MITOGEN-ACTIVATED PROTEIN KINASE KINASE KINASE 20-RELATED"/>
    <property type="match status" value="1"/>
</dbReference>
<dbReference type="InterPro" id="IPR000253">
    <property type="entry name" value="FHA_dom"/>
</dbReference>
<dbReference type="InterPro" id="IPR008984">
    <property type="entry name" value="SMAD_FHA_dom_sf"/>
</dbReference>
<dbReference type="PROSITE" id="PS50006">
    <property type="entry name" value="FHA_DOMAIN"/>
    <property type="match status" value="1"/>
</dbReference>
<accession>F0STF1</accession>
<evidence type="ECO:0000256" key="3">
    <source>
        <dbReference type="ARBA" id="ARBA00022777"/>
    </source>
</evidence>
<keyword evidence="4" id="KW-0067">ATP-binding</keyword>
<dbReference type="SUPFAM" id="SSF49879">
    <property type="entry name" value="SMAD/FHA domain"/>
    <property type="match status" value="1"/>
</dbReference>
<keyword evidence="8" id="KW-0723">Serine/threonine-protein kinase</keyword>
<dbReference type="GO" id="GO:0005524">
    <property type="term" value="F:ATP binding"/>
    <property type="evidence" value="ECO:0007669"/>
    <property type="project" value="UniProtKB-KW"/>
</dbReference>
<keyword evidence="1" id="KW-0808">Transferase</keyword>
<evidence type="ECO:0000256" key="5">
    <source>
        <dbReference type="SAM" id="MobiDB-lite"/>
    </source>
</evidence>
<keyword evidence="2" id="KW-0547">Nucleotide-binding</keyword>
<dbReference type="GO" id="GO:0004674">
    <property type="term" value="F:protein serine/threonine kinase activity"/>
    <property type="evidence" value="ECO:0007669"/>
    <property type="project" value="UniProtKB-KW"/>
</dbReference>
<dbReference type="KEGG" id="pbs:Plabr_2814"/>
<proteinExistence type="predicted"/>
<dbReference type="CDD" id="cd00060">
    <property type="entry name" value="FHA"/>
    <property type="match status" value="1"/>
</dbReference>
<keyword evidence="3 8" id="KW-0418">Kinase</keyword>
<protein>
    <submittedName>
        <fullName evidence="8">Serine/threonine protein kinase with FHA domain</fullName>
    </submittedName>
</protein>
<dbReference type="EMBL" id="CP002546">
    <property type="protein sequence ID" value="ADY60413.1"/>
    <property type="molecule type" value="Genomic_DNA"/>
</dbReference>
<dbReference type="Gene3D" id="1.10.510.10">
    <property type="entry name" value="Transferase(Phosphotransferase) domain 1"/>
    <property type="match status" value="1"/>
</dbReference>
<dbReference type="OrthoDB" id="6111975at2"/>
<evidence type="ECO:0000256" key="4">
    <source>
        <dbReference type="ARBA" id="ARBA00022840"/>
    </source>
</evidence>
<reference evidence="9" key="1">
    <citation type="submission" date="2011-02" db="EMBL/GenBank/DDBJ databases">
        <title>The complete genome of Planctomyces brasiliensis DSM 5305.</title>
        <authorList>
            <person name="Lucas S."/>
            <person name="Copeland A."/>
            <person name="Lapidus A."/>
            <person name="Bruce D."/>
            <person name="Goodwin L."/>
            <person name="Pitluck S."/>
            <person name="Kyrpides N."/>
            <person name="Mavromatis K."/>
            <person name="Pagani I."/>
            <person name="Ivanova N."/>
            <person name="Ovchinnikova G."/>
            <person name="Lu M."/>
            <person name="Detter J.C."/>
            <person name="Han C."/>
            <person name="Land M."/>
            <person name="Hauser L."/>
            <person name="Markowitz V."/>
            <person name="Cheng J.-F."/>
            <person name="Hugenholtz P."/>
            <person name="Woyke T."/>
            <person name="Wu D."/>
            <person name="Tindall B."/>
            <person name="Pomrenke H.G."/>
            <person name="Brambilla E."/>
            <person name="Klenk H.-P."/>
            <person name="Eisen J.A."/>
        </authorList>
    </citation>
    <scope>NUCLEOTIDE SEQUENCE [LARGE SCALE GENOMIC DNA]</scope>
    <source>
        <strain evidence="9">ATCC 49424 / DSM 5305 / JCM 21570 / NBRC 103401 / IFAM 1448</strain>
    </source>
</reference>
<dbReference type="Gene3D" id="3.30.200.20">
    <property type="entry name" value="Phosphorylase Kinase, domain 1"/>
    <property type="match status" value="1"/>
</dbReference>
<dbReference type="Proteomes" id="UP000006860">
    <property type="component" value="Chromosome"/>
</dbReference>
<dbReference type="SUPFAM" id="SSF56112">
    <property type="entry name" value="Protein kinase-like (PK-like)"/>
    <property type="match status" value="1"/>
</dbReference>
<dbReference type="RefSeq" id="WP_013629135.1">
    <property type="nucleotide sequence ID" value="NC_015174.1"/>
</dbReference>
<evidence type="ECO:0000313" key="8">
    <source>
        <dbReference type="EMBL" id="ADY60413.1"/>
    </source>
</evidence>
<name>F0STF1_RUBBR</name>
<dbReference type="HOGENOM" id="CLU_561269_0_0_0"/>
<dbReference type="Pfam" id="PF00498">
    <property type="entry name" value="FHA"/>
    <property type="match status" value="1"/>
</dbReference>
<gene>
    <name evidence="8" type="ordered locus">Plabr_2814</name>
</gene>
<organism evidence="8 9">
    <name type="scientific">Rubinisphaera brasiliensis (strain ATCC 49424 / DSM 5305 / JCM 21570 / IAM 15109 / NBRC 103401 / IFAM 1448)</name>
    <name type="common">Planctomyces brasiliensis</name>
    <dbReference type="NCBI Taxonomy" id="756272"/>
    <lineage>
        <taxon>Bacteria</taxon>
        <taxon>Pseudomonadati</taxon>
        <taxon>Planctomycetota</taxon>
        <taxon>Planctomycetia</taxon>
        <taxon>Planctomycetales</taxon>
        <taxon>Planctomycetaceae</taxon>
        <taxon>Rubinisphaera</taxon>
    </lineage>
</organism>
<dbReference type="InterPro" id="IPR011009">
    <property type="entry name" value="Kinase-like_dom_sf"/>
</dbReference>